<protein>
    <recommendedName>
        <fullName evidence="4">YtxH domain-containing protein</fullName>
    </recommendedName>
</protein>
<evidence type="ECO:0000313" key="2">
    <source>
        <dbReference type="EMBL" id="MCR6097349.1"/>
    </source>
</evidence>
<dbReference type="RefSeq" id="WP_257821749.1">
    <property type="nucleotide sequence ID" value="NZ_JABXYM010000001.1"/>
</dbReference>
<keyword evidence="3" id="KW-1185">Reference proteome</keyword>
<name>A0A9Q4B2W6_SALAG</name>
<gene>
    <name evidence="2" type="ORF">HXA33_12415</name>
</gene>
<evidence type="ECO:0000313" key="3">
    <source>
        <dbReference type="Proteomes" id="UP001057753"/>
    </source>
</evidence>
<sequence>MEKQTKQWLVRGSLLGFIAGSIFVASNKQARTKVITLANTTKTRTQHWIQVINDNRDSVMQQLQASKDNIMTIVDEASEDVEALMETSKNLKSHALNLVSSVQDSKEELLQLTAKLQAEKDMLEPSQELLPAPDEEDDQKKLEEL</sequence>
<comment type="caution">
    <text evidence="2">The sequence shown here is derived from an EMBL/GenBank/DDBJ whole genome shotgun (WGS) entry which is preliminary data.</text>
</comment>
<evidence type="ECO:0000256" key="1">
    <source>
        <dbReference type="SAM" id="MobiDB-lite"/>
    </source>
</evidence>
<dbReference type="EMBL" id="JABXYM010000001">
    <property type="protein sequence ID" value="MCR6097349.1"/>
    <property type="molecule type" value="Genomic_DNA"/>
</dbReference>
<accession>A0A9Q4B2W6</accession>
<reference evidence="2" key="1">
    <citation type="submission" date="2020-06" db="EMBL/GenBank/DDBJ databases">
        <title>Insight into the genomes of haloalkaliphilic bacilli from Kenyan soda lakes.</title>
        <authorList>
            <person name="Mwirichia R."/>
            <person name="Villamizar G.C."/>
            <person name="Poehlein A."/>
            <person name="Mugweru J."/>
            <person name="Kipnyargis A."/>
            <person name="Kiplimo D."/>
            <person name="Orwa P."/>
            <person name="Daniel R."/>
        </authorList>
    </citation>
    <scope>NUCLEOTIDE SEQUENCE</scope>
    <source>
        <strain evidence="2">B1096_S55</strain>
    </source>
</reference>
<evidence type="ECO:0008006" key="4">
    <source>
        <dbReference type="Google" id="ProtNLM"/>
    </source>
</evidence>
<dbReference type="Proteomes" id="UP001057753">
    <property type="component" value="Unassembled WGS sequence"/>
</dbReference>
<dbReference type="AlphaFoldDB" id="A0A9Q4B2W6"/>
<proteinExistence type="predicted"/>
<organism evidence="2 3">
    <name type="scientific">Salipaludibacillus agaradhaerens</name>
    <name type="common">Bacillus agaradhaerens</name>
    <dbReference type="NCBI Taxonomy" id="76935"/>
    <lineage>
        <taxon>Bacteria</taxon>
        <taxon>Bacillati</taxon>
        <taxon>Bacillota</taxon>
        <taxon>Bacilli</taxon>
        <taxon>Bacillales</taxon>
        <taxon>Bacillaceae</taxon>
    </lineage>
</organism>
<feature type="region of interest" description="Disordered" evidence="1">
    <location>
        <begin position="120"/>
        <end position="145"/>
    </location>
</feature>